<dbReference type="CDD" id="cd00118">
    <property type="entry name" value="LysM"/>
    <property type="match status" value="2"/>
</dbReference>
<dbReference type="GO" id="GO:0008061">
    <property type="term" value="F:chitin binding"/>
    <property type="evidence" value="ECO:0007669"/>
    <property type="project" value="UniProtKB-KW"/>
</dbReference>
<evidence type="ECO:0000256" key="4">
    <source>
        <dbReference type="SAM" id="SignalP"/>
    </source>
</evidence>
<feature type="region of interest" description="Disordered" evidence="3">
    <location>
        <begin position="163"/>
        <end position="223"/>
    </location>
</feature>
<dbReference type="PROSITE" id="PS51782">
    <property type="entry name" value="LYSM"/>
    <property type="match status" value="2"/>
</dbReference>
<dbReference type="EMBL" id="JACGCI010000046">
    <property type="protein sequence ID" value="KAF6751982.1"/>
    <property type="molecule type" value="Genomic_DNA"/>
</dbReference>
<dbReference type="SUPFAM" id="SSF54106">
    <property type="entry name" value="LysM domain"/>
    <property type="match status" value="2"/>
</dbReference>
<evidence type="ECO:0000259" key="5">
    <source>
        <dbReference type="PROSITE" id="PS51782"/>
    </source>
</evidence>
<dbReference type="PANTHER" id="PTHR34997:SF1">
    <property type="entry name" value="PEPTIDOGLYCAN-BINDING LYSIN DOMAIN"/>
    <property type="match status" value="1"/>
</dbReference>
<dbReference type="OrthoDB" id="5985073at2759"/>
<keyword evidence="2" id="KW-0843">Virulence</keyword>
<organism evidence="6 7">
    <name type="scientific">Ephemerocybe angulata</name>
    <dbReference type="NCBI Taxonomy" id="980116"/>
    <lineage>
        <taxon>Eukaryota</taxon>
        <taxon>Fungi</taxon>
        <taxon>Dikarya</taxon>
        <taxon>Basidiomycota</taxon>
        <taxon>Agaricomycotina</taxon>
        <taxon>Agaricomycetes</taxon>
        <taxon>Agaricomycetidae</taxon>
        <taxon>Agaricales</taxon>
        <taxon>Agaricineae</taxon>
        <taxon>Psathyrellaceae</taxon>
        <taxon>Ephemerocybe</taxon>
    </lineage>
</organism>
<dbReference type="AlphaFoldDB" id="A0A8H6M5B2"/>
<keyword evidence="4" id="KW-0732">Signal</keyword>
<proteinExistence type="predicted"/>
<sequence length="223" mass="22945">MFASRSTLALASLAALFAQTVYAAECSRSYKVKAGDYCDAISAANNVSTYQLAANNPGIINPSCTNLQPDSTLCLSPSPSEDCTTTHIVVPNDTCTGILSAAQVNSTIFHLNNPQVNDDCTNIYLGEVLCVGGEVRVPKDPGVPIHTAPPAGAELANGATASAPPAVVKPTSTVASTTTQAAPAVTAAPGEEDEEDCDEDDGDDIEVVDGPGNEDLPFCDELE</sequence>
<feature type="compositionally biased region" description="Low complexity" evidence="3">
    <location>
        <begin position="166"/>
        <end position="189"/>
    </location>
</feature>
<keyword evidence="1" id="KW-0147">Chitin-binding</keyword>
<dbReference type="Gene3D" id="3.10.350.10">
    <property type="entry name" value="LysM domain"/>
    <property type="match status" value="2"/>
</dbReference>
<comment type="caution">
    <text evidence="6">The sequence shown here is derived from an EMBL/GenBank/DDBJ whole genome shotgun (WGS) entry which is preliminary data.</text>
</comment>
<name>A0A8H6M5B2_9AGAR</name>
<reference evidence="6 7" key="1">
    <citation type="submission" date="2020-07" db="EMBL/GenBank/DDBJ databases">
        <title>Comparative genomics of pyrophilous fungi reveals a link between fire events and developmental genes.</title>
        <authorList>
            <consortium name="DOE Joint Genome Institute"/>
            <person name="Steindorff A.S."/>
            <person name="Carver A."/>
            <person name="Calhoun S."/>
            <person name="Stillman K."/>
            <person name="Liu H."/>
            <person name="Lipzen A."/>
            <person name="Pangilinan J."/>
            <person name="Labutti K."/>
            <person name="Bruns T.D."/>
            <person name="Grigoriev I.V."/>
        </authorList>
    </citation>
    <scope>NUCLEOTIDE SEQUENCE [LARGE SCALE GENOMIC DNA]</scope>
    <source>
        <strain evidence="6 7">CBS 144469</strain>
    </source>
</reference>
<evidence type="ECO:0000313" key="6">
    <source>
        <dbReference type="EMBL" id="KAF6751982.1"/>
    </source>
</evidence>
<gene>
    <name evidence="6" type="ORF">DFP72DRAFT_1011872</name>
</gene>
<dbReference type="InterPro" id="IPR018392">
    <property type="entry name" value="LysM"/>
</dbReference>
<dbReference type="InterPro" id="IPR036779">
    <property type="entry name" value="LysM_dom_sf"/>
</dbReference>
<accession>A0A8H6M5B2</accession>
<evidence type="ECO:0000256" key="1">
    <source>
        <dbReference type="ARBA" id="ARBA00022669"/>
    </source>
</evidence>
<keyword evidence="7" id="KW-1185">Reference proteome</keyword>
<feature type="compositionally biased region" description="Acidic residues" evidence="3">
    <location>
        <begin position="190"/>
        <end position="207"/>
    </location>
</feature>
<evidence type="ECO:0000313" key="7">
    <source>
        <dbReference type="Proteomes" id="UP000521943"/>
    </source>
</evidence>
<dbReference type="Proteomes" id="UP000521943">
    <property type="component" value="Unassembled WGS sequence"/>
</dbReference>
<dbReference type="SMART" id="SM00257">
    <property type="entry name" value="LysM"/>
    <property type="match status" value="2"/>
</dbReference>
<feature type="signal peptide" evidence="4">
    <location>
        <begin position="1"/>
        <end position="23"/>
    </location>
</feature>
<feature type="domain" description="LysM" evidence="5">
    <location>
        <begin position="28"/>
        <end position="75"/>
    </location>
</feature>
<dbReference type="PANTHER" id="PTHR34997">
    <property type="entry name" value="AM15"/>
    <property type="match status" value="1"/>
</dbReference>
<dbReference type="Pfam" id="PF01476">
    <property type="entry name" value="LysM"/>
    <property type="match status" value="2"/>
</dbReference>
<evidence type="ECO:0000256" key="3">
    <source>
        <dbReference type="SAM" id="MobiDB-lite"/>
    </source>
</evidence>
<feature type="domain" description="LysM" evidence="5">
    <location>
        <begin position="85"/>
        <end position="131"/>
    </location>
</feature>
<evidence type="ECO:0000256" key="2">
    <source>
        <dbReference type="ARBA" id="ARBA00023026"/>
    </source>
</evidence>
<protein>
    <recommendedName>
        <fullName evidence="5">LysM domain-containing protein</fullName>
    </recommendedName>
</protein>
<feature type="chain" id="PRO_5034196616" description="LysM domain-containing protein" evidence="4">
    <location>
        <begin position="24"/>
        <end position="223"/>
    </location>
</feature>
<dbReference type="InterPro" id="IPR052210">
    <property type="entry name" value="LysM1-like"/>
</dbReference>